<dbReference type="AlphaFoldDB" id="A0A7T3DH76"/>
<protein>
    <submittedName>
        <fullName evidence="1">Uncharacterized protein</fullName>
    </submittedName>
</protein>
<gene>
    <name evidence="1" type="ORF">I6G47_10945</name>
</gene>
<dbReference type="KEGG" id="dla:I6G47_10945"/>
<dbReference type="RefSeq" id="WP_016454435.1">
    <property type="nucleotide sequence ID" value="NZ_CP065748.1"/>
</dbReference>
<proteinExistence type="predicted"/>
<reference evidence="1 2" key="1">
    <citation type="submission" date="2020-12" db="EMBL/GenBank/DDBJ databases">
        <title>FDA dAtabase for Regulatory Grade micrObial Sequences (FDA-ARGOS): Supporting development and validation of Infectious Disease Dx tests.</title>
        <authorList>
            <person name="Sproer C."/>
            <person name="Gronow S."/>
            <person name="Severitt S."/>
            <person name="Schroder I."/>
            <person name="Tallon L."/>
            <person name="Sadzewicz L."/>
            <person name="Zhao X."/>
            <person name="Boylan J."/>
            <person name="Ott S."/>
            <person name="Bowen H."/>
            <person name="Vavikolanu K."/>
            <person name="Mehta A."/>
            <person name="Aluvathingal J."/>
            <person name="Nadendla S."/>
            <person name="Lowell S."/>
            <person name="Myers T."/>
            <person name="Yan Y."/>
            <person name="Sichtig H."/>
        </authorList>
    </citation>
    <scope>NUCLEOTIDE SEQUENCE [LARGE SCALE GENOMIC DNA]</scope>
    <source>
        <strain evidence="1 2">FDAARGOS_890</strain>
    </source>
</reference>
<keyword evidence="2" id="KW-1185">Reference proteome</keyword>
<organism evidence="1 2">
    <name type="scientific">Delftia lacustris</name>
    <dbReference type="NCBI Taxonomy" id="558537"/>
    <lineage>
        <taxon>Bacteria</taxon>
        <taxon>Pseudomonadati</taxon>
        <taxon>Pseudomonadota</taxon>
        <taxon>Betaproteobacteria</taxon>
        <taxon>Burkholderiales</taxon>
        <taxon>Comamonadaceae</taxon>
        <taxon>Delftia</taxon>
    </lineage>
</organism>
<evidence type="ECO:0000313" key="2">
    <source>
        <dbReference type="Proteomes" id="UP000595064"/>
    </source>
</evidence>
<evidence type="ECO:0000313" key="1">
    <source>
        <dbReference type="EMBL" id="QPS83543.1"/>
    </source>
</evidence>
<name>A0A7T3DH76_9BURK</name>
<dbReference type="EMBL" id="CP065748">
    <property type="protein sequence ID" value="QPS83543.1"/>
    <property type="molecule type" value="Genomic_DNA"/>
</dbReference>
<accession>A0A7T3DH76</accession>
<dbReference type="SUPFAM" id="SSF57938">
    <property type="entry name" value="DnaJ/Hsp40 cysteine-rich domain"/>
    <property type="match status" value="1"/>
</dbReference>
<sequence length="83" mass="9170">MSTRRFIDADAEQRCEWTVKLRDGSPAQCGRRHTDGQLCTQHAKMHAHWSCTYCGGNDQLPPDHCMDCARPVDAAQAAAKGTP</sequence>
<dbReference type="InterPro" id="IPR036410">
    <property type="entry name" value="HSP_DnaJ_Cys-rich_dom_sf"/>
</dbReference>
<dbReference type="Proteomes" id="UP000595064">
    <property type="component" value="Chromosome"/>
</dbReference>